<evidence type="ECO:0000256" key="4">
    <source>
        <dbReference type="ARBA" id="ARBA00023172"/>
    </source>
</evidence>
<dbReference type="PIRSF" id="PIRSF002397">
    <property type="entry name" value="BRCA2"/>
    <property type="match status" value="1"/>
</dbReference>
<feature type="compositionally biased region" description="Basic and acidic residues" evidence="7">
    <location>
        <begin position="1754"/>
        <end position="1777"/>
    </location>
</feature>
<name>A0A6J0HKE5_9PASS</name>
<keyword evidence="9" id="KW-1185">Reference proteome</keyword>
<dbReference type="SUPFAM" id="SSF81878">
    <property type="entry name" value="BRCA2 tower domain"/>
    <property type="match status" value="1"/>
</dbReference>
<dbReference type="PANTHER" id="PTHR11289">
    <property type="entry name" value="BREAST CANCER TYPE 2 SUSCEPTIBILITY PROTEIN BRCA2"/>
    <property type="match status" value="1"/>
</dbReference>
<feature type="domain" description="Tower" evidence="8">
    <location>
        <begin position="2881"/>
        <end position="2922"/>
    </location>
</feature>
<feature type="compositionally biased region" description="Polar residues" evidence="7">
    <location>
        <begin position="405"/>
        <end position="435"/>
    </location>
</feature>
<dbReference type="InterPro" id="IPR015188">
    <property type="entry name" value="BRCA2_OB_3"/>
</dbReference>
<keyword evidence="2" id="KW-0227">DNA damage</keyword>
<organism evidence="9 10">
    <name type="scientific">Lepidothrix coronata</name>
    <name type="common">blue-crowned manakin</name>
    <dbReference type="NCBI Taxonomy" id="321398"/>
    <lineage>
        <taxon>Eukaryota</taxon>
        <taxon>Metazoa</taxon>
        <taxon>Chordata</taxon>
        <taxon>Craniata</taxon>
        <taxon>Vertebrata</taxon>
        <taxon>Euteleostomi</taxon>
        <taxon>Archelosauria</taxon>
        <taxon>Archosauria</taxon>
        <taxon>Dinosauria</taxon>
        <taxon>Saurischia</taxon>
        <taxon>Theropoda</taxon>
        <taxon>Coelurosauria</taxon>
        <taxon>Aves</taxon>
        <taxon>Neognathae</taxon>
        <taxon>Neoaves</taxon>
        <taxon>Telluraves</taxon>
        <taxon>Australaves</taxon>
        <taxon>Passeriformes</taxon>
        <taxon>Pipridae</taxon>
        <taxon>Lepidothrix</taxon>
    </lineage>
</organism>
<dbReference type="GO" id="GO:0003677">
    <property type="term" value="F:DNA binding"/>
    <property type="evidence" value="ECO:0007669"/>
    <property type="project" value="UniProtKB-KW"/>
</dbReference>
<dbReference type="InterPro" id="IPR002093">
    <property type="entry name" value="BRCA2_repeat"/>
</dbReference>
<dbReference type="Gene3D" id="6.10.70.10">
    <property type="match status" value="1"/>
</dbReference>
<keyword evidence="1" id="KW-0677">Repeat</keyword>
<dbReference type="InterPro" id="IPR036315">
    <property type="entry name" value="BRCA2_hlx_sf"/>
</dbReference>
<dbReference type="InterPro" id="IPR012340">
    <property type="entry name" value="NA-bd_OB-fold"/>
</dbReference>
<feature type="region of interest" description="Disordered" evidence="7">
    <location>
        <begin position="756"/>
        <end position="777"/>
    </location>
</feature>
<keyword evidence="4" id="KW-0233">DNA recombination</keyword>
<dbReference type="Pfam" id="PF21318">
    <property type="entry name" value="BRCA2DBD_OB2"/>
    <property type="match status" value="1"/>
</dbReference>
<feature type="compositionally biased region" description="Basic and acidic residues" evidence="7">
    <location>
        <begin position="2439"/>
        <end position="2448"/>
    </location>
</feature>
<keyword evidence="6" id="KW-0175">Coiled coil</keyword>
<dbReference type="Pfam" id="PF00634">
    <property type="entry name" value="BRCA2"/>
    <property type="match status" value="6"/>
</dbReference>
<dbReference type="Pfam" id="PF09104">
    <property type="entry name" value="BRCA-2_OB3"/>
    <property type="match status" value="1"/>
</dbReference>
<protein>
    <submittedName>
        <fullName evidence="10">Breast cancer type 2 susceptibility protein isoform X1</fullName>
    </submittedName>
</protein>
<dbReference type="Pfam" id="PF09169">
    <property type="entry name" value="BRCA-2_helical"/>
    <property type="match status" value="1"/>
</dbReference>
<dbReference type="Gene3D" id="2.40.50.140">
    <property type="entry name" value="Nucleic acid-binding proteins"/>
    <property type="match status" value="3"/>
</dbReference>
<evidence type="ECO:0000313" key="9">
    <source>
        <dbReference type="Proteomes" id="UP000504624"/>
    </source>
</evidence>
<dbReference type="SUPFAM" id="SSF81872">
    <property type="entry name" value="BRCA2 helical domain"/>
    <property type="match status" value="1"/>
</dbReference>
<feature type="region of interest" description="Disordered" evidence="7">
    <location>
        <begin position="1754"/>
        <end position="1784"/>
    </location>
</feature>
<dbReference type="PROSITE" id="PS50138">
    <property type="entry name" value="BRCA2_REPEAT"/>
    <property type="match status" value="6"/>
</dbReference>
<evidence type="ECO:0000259" key="8">
    <source>
        <dbReference type="SMART" id="SM01341"/>
    </source>
</evidence>
<feature type="compositionally biased region" description="Basic residues" evidence="7">
    <location>
        <begin position="3472"/>
        <end position="3482"/>
    </location>
</feature>
<evidence type="ECO:0000256" key="5">
    <source>
        <dbReference type="ARBA" id="ARBA00023204"/>
    </source>
</evidence>
<keyword evidence="5" id="KW-0234">DNA repair</keyword>
<feature type="coiled-coil region" evidence="6">
    <location>
        <begin position="2895"/>
        <end position="2925"/>
    </location>
</feature>
<dbReference type="GO" id="GO:0006355">
    <property type="term" value="P:regulation of DNA-templated transcription"/>
    <property type="evidence" value="ECO:0007669"/>
    <property type="project" value="TreeGrafter"/>
</dbReference>
<proteinExistence type="predicted"/>
<feature type="region of interest" description="Disordered" evidence="7">
    <location>
        <begin position="2425"/>
        <end position="2455"/>
    </location>
</feature>
<gene>
    <name evidence="10" type="primary">BRCA2</name>
</gene>
<dbReference type="FunFam" id="2.40.50.140:FF:000205">
    <property type="entry name" value="Breast cancer susceptibility protein 2"/>
    <property type="match status" value="1"/>
</dbReference>
<dbReference type="Proteomes" id="UP000504624">
    <property type="component" value="Unplaced"/>
</dbReference>
<dbReference type="InterPro" id="IPR015205">
    <property type="entry name" value="Tower_dom"/>
</dbReference>
<keyword evidence="3" id="KW-0238">DNA-binding</keyword>
<evidence type="ECO:0000256" key="2">
    <source>
        <dbReference type="ARBA" id="ARBA00022763"/>
    </source>
</evidence>
<evidence type="ECO:0000313" key="10">
    <source>
        <dbReference type="RefSeq" id="XP_017674049.1"/>
    </source>
</evidence>
<dbReference type="SUPFAM" id="SSF50249">
    <property type="entry name" value="Nucleic acid-binding proteins"/>
    <property type="match status" value="3"/>
</dbReference>
<dbReference type="GeneID" id="108499087"/>
<dbReference type="PANTHER" id="PTHR11289:SF0">
    <property type="entry name" value="BREAST CANCER TYPE 2 SUSCEPTIBILITY PROTEIN"/>
    <property type="match status" value="1"/>
</dbReference>
<feature type="region of interest" description="Disordered" evidence="7">
    <location>
        <begin position="3426"/>
        <end position="3482"/>
    </location>
</feature>
<dbReference type="OrthoDB" id="21095at2759"/>
<dbReference type="Pfam" id="PF09121">
    <property type="entry name" value="Tower"/>
    <property type="match status" value="1"/>
</dbReference>
<dbReference type="Pfam" id="PF22687">
    <property type="entry name" value="BRCA2_TR2"/>
    <property type="match status" value="1"/>
</dbReference>
<dbReference type="InterPro" id="IPR015252">
    <property type="entry name" value="BRCA2_hlx"/>
</dbReference>
<sequence length="3482" mass="387652">MRRGAGAADAPGAQARGGVLAPSFERGGGVGVVPVPSSAPRPCVRRCCGHRPARGAAGRLFNSCFSNVMDKKMAYKPVERPTFFEIFKAHCSESDLGPISLNWFEELSTEAPPYEPKVFGELDAPSGWLDQTSFKTPRTKPSTYTQLASTPLIFKEQNAILPPCSSPEKELDQKKTRTNGENLTSPSNRRRKVDQENEILASPPGTCRNCLAASPAILRNTYRTPQRNTMPGPYGSLFCTPKLLEVRTPKCISESLGAEVDPDMSWSSSLATPPTLGETVIRARENDSVSEAKQQDGRADRILHNFFSNCDKCLEISDTSMPLVPEAVKLNAEDDGKDLESEMLDGLLVEMDSFEDTFNMPTKTSGTLLLMPHALDAVEKCEINTDKTLGREDVPSEQPNRRKTGISQEVKTNNWTEKSHSTEMNGSLLQKTSEGTGDGKDGCLTGHRKELESLRISGDVQDYRTHKSFKNEKPVKEAVQPSSSQWSQLNLSDLDVTHLEMSVCSSPPSDLHREENLGEKSVLVTKDNAVETSLWNTSGLIKAERLLSVNLSEKCYEMKNAENSPTSEITPLKAVSVSVQDPKLVKGRAAEVSKMSFLNCNTFLIEHTNVTEYSVIYNGSFSKHLKTTSKSVVTDVLSHPLICSATSPGNCDDLHLINSENTLTKSGFKSLNMLSNLRKRSRRFIYTINNTLLYQEEKIRKEVTSESPIHPVLPHSESDSYEFRGCQVASDVEQDHFLLAERKCLQTNTRTKNFSSCTSKMDISDNSSSNSFSNRLKQQDLRDLGGKAREDQPATSIKCVEVSNTQKEDRTNSLNSEIISDIKRKVLTSACLMARKRSRFLPKSCCLRKGEEDKDMNANANNAAAASQILKEELGSSPKDKEQLIDVHHDCTSATNSSSNNTLSQINFGLTGVSSDCCNKLSPDKRHAADQRPGVDCREVRRPLRMNCSENDSTGLKQGEQTDAAAFSEAVANNEEPKSVENNKSPQAAALSNVAVEIAKELLDCIDNNSLNEVILEEEKQVAPMYSSKKPKENLKHKGESSANLNACSLNLGFGGFQTASNKQIKFSEASIAKGRMLFKDIENECFEASSVERARNFSSEVKKENMPFSDSESKLGSNLSDSLDSQTSFLELRNTQFIPHKVGLCKSFPRTPQALQGADETLTASQEAEIAELSSILEETGSQFEFTQFRKQSNMIQSHAFQQFRTVETRGTKNVENISETREDAGFCSTFRSEYQVKNDKYCTQQEDTSEDSKVVEYEKENAVVFHKNDKKVTFTNLDIHESRRLDESFPIGKQDSFSNFIGFTSAGGKKINISKASLSRSAELFRDLDDDNCLFKSSEISNRCHNSNECMSSNCNFFSCLAKESKAKAFCVSDFKNVNAIFHTGSVSYRAQSESEENTSTAFKENMESKTKISINDTKNANFSSINNNNSLSSIKNHEQSCKTSKQFLRDDQVEGNLQDRSLDVTCPEDALLTAEEQSLSISHEMENWSPNQKGEERKEDECLSPTFRTPAGGHTSISDAALDCSLHLLSVQCEERDGKVFENSDKEKTNCKNMEEDTSHGKNLLANEDRIKIGSCHHYQIPFEQELDVGKNEVKGSYLAGFHTASGKKIAIADGFLAKAEQFFAEDIDVGKEHNDNFKTLIKKRKHGKNCVKDCDLCIESIAQCDPGKLNFNEKLVPEEPGDQFKQATESSPIKHAMILDPVKVDTFVNLDEGCERSLVTLHVHKKADVRPGKSELEALTGEKTDALSRAHLSEDGKPPETKIEYSPRKKNGSEDTDDFPVHSAASLHLMKVPNDLEDNCAPGDTENTLFVEDSNKSNQSLLLTSKNSCSYLNGDSKELEHVNEPCAYTNCFTGTTVNACQNQSLVTLPDDETNLTRLKETTLNVEKQKGDLKQTVFSTAKGRAVSVSESALARVRQMFQEDYNEAVKYEIKPNQRTNQTEIARNSFSVIRAECPNSVNSFNAATSEEANSATSQFIKVNVSASASGHQETNTSADAKSASNSQKQYFGQNIKFRGHLSVPDKQMKPSDASTSNFGFFSTASGKPVQLSEESLRKARQLFSEMEGNHSSHAQEAFLVEEDVEKSKRNTEVLPRKMQTALPKGEENASTELVSDSAFGFSTASGKGVTISKDAYQKAKAILKESDDFLSSGLCITDEVSSIKENDQHAKCLTDKVVSESETEKSCNQDTDFKSICPEEMKYFPSTHRVKMPEYIPYIKNNKQLTSFKNSFQREETRSSGKGQLNQGLKTESEAILCNAPAKAKINIDLLQTPKNYLEVEAVESARAFMEDSFSSSGVQVNAAQSFSSRLDKNFQNKTFGKRHSEENNLFGEPPIKRQLLLEFNRTENTPRSLKASKSTPDGIFKDRRKFMYHVPLKPITCQPFGSTKERQEVRDATLTLPDQDFKGFQSKPAIFQHCALRQSSNGTSGVSTPCKASAKESEETRSPYRSGKTVKTFIPPFKTKLTFSTCEQSSSKRCDSPISKSMTEEMELNQITTEQNTAEPQDHQSCIQHAADTDIENGNLAVVRMVTNLRCARDLQEMRIKKKCRQNIRSQPGSLYVIKTSASNRISLKTAVEEKSPSFYSTEELYTYGVSKHCIQVNSTNAESFQFLVKDFFSKEYLLAGNGMQLADGGWLIPTDEGKAGKKEFYRALCDTPGVDPKLISEAWVYNHYRWIVWKLAAMEVSFPHEFANRCLTPEMVLLQLKYRYDLEVDKSKRSAIKKITERDDAAGKTLVLCVSKIISLNTIVSPSSSNKNVENKKAAAIIEVTDGWYGIRALLDPPLKAFLDRRRLTVGQKIIVHGAELVGSQNGCTPLEAPDSLMLKISANSTRCARWHAKLGFHQDPRPFPLPLSSLYSEGGAVGCIDVVIQRTYPIQWMEKTSAGSYVFRNSRAEEREAAKHAEDQQKKLEDLFAKIQAEYEEREGRTTRKTTRSHIVTRQQIHNLQDGAELYEAIQNASDPGYMEGYLSEDQLKALSAYRQLMNDKKQTQMQEEFKKALESAEQEENGCSKRDVSAVWKLCVVDYRKQEKYKGVILSIWRPLLDICSLLKEGSRYRIYQLSASQSKGRADSTNIQLTATKKTQYLQLSVSQEMLVQIFFPRKALKFTSLLDPSFQPPCAEVDLVGVVVSVSRTGFTTMVYLSDESCNFVAVKIWTDLRHLAIEDIVVCCSLVSASNLQWQSEFRSEIPVLLAGDLSVFSASPKENYLQEKLNELRSMIENVASFCSDAESKLVNLLQRNLLRTPSLTKRSSLESPSPSCNFAEDKSLISTRIKIKHPSPLSTITPYMKLVTPGSAKTPSPATVSEEHLKNTRKRKAMDFLSCIPAPPPLTPICSVISPSVKKAFQPPRSLGLQCSKSSKETDQNIGRVMPCRKLRETVHLPENDLVADEELAMINTQALMNNLPEERKMNYVNENSNSIAANLSDDLSSRSSSRSTEKANNSSKSSSEVAETLQKDPKEPVDSLPARRVLQRQKSRKCY</sequence>
<dbReference type="SMART" id="SM01341">
    <property type="entry name" value="Tower"/>
    <property type="match status" value="1"/>
</dbReference>
<dbReference type="InterPro" id="IPR015525">
    <property type="entry name" value="BRCA2"/>
</dbReference>
<dbReference type="InterPro" id="IPR048262">
    <property type="entry name" value="BRCA2_OB_2_dom"/>
</dbReference>
<dbReference type="Pfam" id="PF09103">
    <property type="entry name" value="BRCA-2_OB1"/>
    <property type="match status" value="1"/>
</dbReference>
<evidence type="ECO:0000256" key="3">
    <source>
        <dbReference type="ARBA" id="ARBA00023125"/>
    </source>
</evidence>
<feature type="region of interest" description="Disordered" evidence="7">
    <location>
        <begin position="162"/>
        <end position="201"/>
    </location>
</feature>
<evidence type="ECO:0000256" key="7">
    <source>
        <dbReference type="SAM" id="MobiDB-lite"/>
    </source>
</evidence>
<evidence type="ECO:0000256" key="1">
    <source>
        <dbReference type="ARBA" id="ARBA00022737"/>
    </source>
</evidence>
<feature type="compositionally biased region" description="Low complexity" evidence="7">
    <location>
        <begin position="3426"/>
        <end position="3455"/>
    </location>
</feature>
<dbReference type="CDD" id="cd04494">
    <property type="entry name" value="BRCA2DBD_OB2"/>
    <property type="match status" value="1"/>
</dbReference>
<dbReference type="CDD" id="cd04493">
    <property type="entry name" value="BRCA2DBD_OB1"/>
    <property type="match status" value="1"/>
</dbReference>
<accession>A0A6J0HKE5</accession>
<dbReference type="GO" id="GO:0005634">
    <property type="term" value="C:nucleus"/>
    <property type="evidence" value="ECO:0007669"/>
    <property type="project" value="TreeGrafter"/>
</dbReference>
<dbReference type="InterPro" id="IPR015187">
    <property type="entry name" value="BRCA2_OB_1"/>
</dbReference>
<reference evidence="10" key="1">
    <citation type="submission" date="2025-08" db="UniProtKB">
        <authorList>
            <consortium name="RefSeq"/>
        </authorList>
    </citation>
    <scope>IDENTIFICATION</scope>
</reference>
<feature type="compositionally biased region" description="Low complexity" evidence="7">
    <location>
        <begin position="764"/>
        <end position="774"/>
    </location>
</feature>
<dbReference type="GO" id="GO:0000724">
    <property type="term" value="P:double-strand break repair via homologous recombination"/>
    <property type="evidence" value="ECO:0007669"/>
    <property type="project" value="InterPro"/>
</dbReference>
<dbReference type="InterPro" id="IPR055077">
    <property type="entry name" value="BRCA2_TR2"/>
</dbReference>
<feature type="region of interest" description="Disordered" evidence="7">
    <location>
        <begin position="386"/>
        <end position="445"/>
    </location>
</feature>
<dbReference type="CTD" id="675"/>
<dbReference type="RefSeq" id="XP_017674049.1">
    <property type="nucleotide sequence ID" value="XM_017818560.1"/>
</dbReference>
<evidence type="ECO:0000256" key="6">
    <source>
        <dbReference type="SAM" id="Coils"/>
    </source>
</evidence>